<accession>A0ABX5FS85</accession>
<keyword evidence="1" id="KW-0175">Coiled coil</keyword>
<dbReference type="RefSeq" id="WP_106834064.1">
    <property type="nucleotide sequence ID" value="NZ_JARMEW010000044.1"/>
</dbReference>
<protein>
    <submittedName>
        <fullName evidence="2">Uncharacterized protein</fullName>
    </submittedName>
</protein>
<feature type="coiled-coil region" evidence="1">
    <location>
        <begin position="26"/>
        <end position="60"/>
    </location>
</feature>
<proteinExistence type="predicted"/>
<evidence type="ECO:0000256" key="1">
    <source>
        <dbReference type="SAM" id="Coils"/>
    </source>
</evidence>
<dbReference type="GeneID" id="95750353"/>
<keyword evidence="3" id="KW-1185">Reference proteome</keyword>
<evidence type="ECO:0000313" key="2">
    <source>
        <dbReference type="EMBL" id="PSK11669.1"/>
    </source>
</evidence>
<gene>
    <name evidence="2" type="ORF">C7R92_09485</name>
</gene>
<reference evidence="2 3" key="1">
    <citation type="submission" date="2018-03" db="EMBL/GenBank/DDBJ databases">
        <title>Brevisbacillus phylogenomics.</title>
        <authorList>
            <person name="Dunlap C."/>
        </authorList>
    </citation>
    <scope>NUCLEOTIDE SEQUENCE [LARGE SCALE GENOMIC DNA]</scope>
    <source>
        <strain evidence="2 3">NRRL B-41110</strain>
    </source>
</reference>
<name>A0ABX5FS85_9BACL</name>
<dbReference type="Proteomes" id="UP000241645">
    <property type="component" value="Unassembled WGS sequence"/>
</dbReference>
<dbReference type="EMBL" id="PXZO01000016">
    <property type="protein sequence ID" value="PSK11669.1"/>
    <property type="molecule type" value="Genomic_DNA"/>
</dbReference>
<sequence length="69" mass="8029">MNEELTALLDEHHKIKTRLDFVNEHKEMAEKEVLRHRSEAARLERQAEEVAKEIVAVMKEKSPVLEHGA</sequence>
<comment type="caution">
    <text evidence="2">The sequence shown here is derived from an EMBL/GenBank/DDBJ whole genome shotgun (WGS) entry which is preliminary data.</text>
</comment>
<evidence type="ECO:0000313" key="3">
    <source>
        <dbReference type="Proteomes" id="UP000241645"/>
    </source>
</evidence>
<organism evidence="2 3">
    <name type="scientific">Brevibacillus porteri</name>
    <dbReference type="NCBI Taxonomy" id="2126350"/>
    <lineage>
        <taxon>Bacteria</taxon>
        <taxon>Bacillati</taxon>
        <taxon>Bacillota</taxon>
        <taxon>Bacilli</taxon>
        <taxon>Bacillales</taxon>
        <taxon>Paenibacillaceae</taxon>
        <taxon>Brevibacillus</taxon>
    </lineage>
</organism>